<keyword evidence="2" id="KW-0597">Phosphoprotein</keyword>
<dbReference type="Pfam" id="PF12012">
    <property type="entry name" value="DUF3504"/>
    <property type="match status" value="1"/>
</dbReference>
<organism evidence="7 8">
    <name type="scientific">Tegillarca granosa</name>
    <name type="common">Malaysian cockle</name>
    <name type="synonym">Anadara granosa</name>
    <dbReference type="NCBI Taxonomy" id="220873"/>
    <lineage>
        <taxon>Eukaryota</taxon>
        <taxon>Metazoa</taxon>
        <taxon>Spiralia</taxon>
        <taxon>Lophotrochozoa</taxon>
        <taxon>Mollusca</taxon>
        <taxon>Bivalvia</taxon>
        <taxon>Autobranchia</taxon>
        <taxon>Pteriomorphia</taxon>
        <taxon>Arcoida</taxon>
        <taxon>Arcoidea</taxon>
        <taxon>Arcidae</taxon>
        <taxon>Tegillarca</taxon>
    </lineage>
</organism>
<evidence type="ECO:0000256" key="4">
    <source>
        <dbReference type="ARBA" id="ARBA00023172"/>
    </source>
</evidence>
<gene>
    <name evidence="7" type="ORF">KUTeg_005709</name>
</gene>
<dbReference type="Gene3D" id="1.10.443.10">
    <property type="entry name" value="Intergrase catalytic core"/>
    <property type="match status" value="1"/>
</dbReference>
<dbReference type="EMBL" id="JARBDR010000252">
    <property type="protein sequence ID" value="KAJ8316763.1"/>
    <property type="molecule type" value="Genomic_DNA"/>
</dbReference>
<dbReference type="PROSITE" id="PS51898">
    <property type="entry name" value="TYR_RECOMBINASE"/>
    <property type="match status" value="1"/>
</dbReference>
<dbReference type="InterPro" id="IPR011010">
    <property type="entry name" value="DNA_brk_join_enz"/>
</dbReference>
<name>A0ABQ9FHH2_TEGGR</name>
<keyword evidence="8" id="KW-1185">Reference proteome</keyword>
<keyword evidence="4" id="KW-0233">DNA recombination</keyword>
<dbReference type="InterPro" id="IPR021893">
    <property type="entry name" value="ZMYM2-like_C"/>
</dbReference>
<accession>A0ABQ9FHH2</accession>
<evidence type="ECO:0000256" key="3">
    <source>
        <dbReference type="ARBA" id="ARBA00022843"/>
    </source>
</evidence>
<reference evidence="7 8" key="1">
    <citation type="submission" date="2022-12" db="EMBL/GenBank/DDBJ databases">
        <title>Chromosome-level genome of Tegillarca granosa.</title>
        <authorList>
            <person name="Kim J."/>
        </authorList>
    </citation>
    <scope>NUCLEOTIDE SEQUENCE [LARGE SCALE GENOMIC DNA]</scope>
    <source>
        <strain evidence="7">Teg-2019</strain>
        <tissue evidence="7">Adductor muscle</tissue>
    </source>
</reference>
<keyword evidence="3" id="KW-0832">Ubl conjugation</keyword>
<protein>
    <recommendedName>
        <fullName evidence="6">Tyr recombinase domain-containing protein</fullName>
    </recommendedName>
</protein>
<evidence type="ECO:0000313" key="7">
    <source>
        <dbReference type="EMBL" id="KAJ8316763.1"/>
    </source>
</evidence>
<keyword evidence="1" id="KW-1017">Isopeptide bond</keyword>
<dbReference type="PANTHER" id="PTHR21446">
    <property type="entry name" value="DUF3504 DOMAIN-CONTAINING PROTEIN"/>
    <property type="match status" value="1"/>
</dbReference>
<comment type="caution">
    <text evidence="7">The sequence shown here is derived from an EMBL/GenBank/DDBJ whole genome shotgun (WGS) entry which is preliminary data.</text>
</comment>
<dbReference type="InterPro" id="IPR013762">
    <property type="entry name" value="Integrase-like_cat_sf"/>
</dbReference>
<dbReference type="PANTHER" id="PTHR21446:SF12">
    <property type="entry name" value="POTASSIUM CHANNEL TETRAMERIZATION DOMAIN CONTAINING 1"/>
    <property type="match status" value="1"/>
</dbReference>
<feature type="domain" description="Tyr recombinase" evidence="6">
    <location>
        <begin position="152"/>
        <end position="365"/>
    </location>
</feature>
<feature type="region of interest" description="Disordered" evidence="5">
    <location>
        <begin position="1"/>
        <end position="27"/>
    </location>
</feature>
<proteinExistence type="predicted"/>
<dbReference type="Proteomes" id="UP001217089">
    <property type="component" value="Unassembled WGS sequence"/>
</dbReference>
<evidence type="ECO:0000256" key="5">
    <source>
        <dbReference type="SAM" id="MobiDB-lite"/>
    </source>
</evidence>
<dbReference type="SUPFAM" id="SSF56349">
    <property type="entry name" value="DNA breaking-rejoining enzymes"/>
    <property type="match status" value="1"/>
</dbReference>
<dbReference type="InterPro" id="IPR002104">
    <property type="entry name" value="Integrase_catalytic"/>
</dbReference>
<evidence type="ECO:0000313" key="8">
    <source>
        <dbReference type="Proteomes" id="UP001217089"/>
    </source>
</evidence>
<evidence type="ECO:0000256" key="2">
    <source>
        <dbReference type="ARBA" id="ARBA00022553"/>
    </source>
</evidence>
<evidence type="ECO:0000259" key="6">
    <source>
        <dbReference type="PROSITE" id="PS51898"/>
    </source>
</evidence>
<sequence length="452" mass="51238">MSAEVESVDGGYSHSNPQSKNERFPRLTVKERENIIENSKSKGTKKMTKYGVNVFTEWLTARKTSTKFEDLPVPVLDQTLKKFYSEVRNTDGKLYAKSTYVGIRAAINRHLSSPPHNKKFNILTDLDFHLSNKMFNSMLKKIQAEGLHKASHYPPITEGDMEKLRSSEILSLGSAKTLQYKVWFSLMLHLGRRGRENLRNFTENTFQVKSDDLGIEYVEMVSSETTKNHQGDLSDKSFETKPRMYATGENDCPVLAFKKYIEKRNPSSQYFFQQPRPRVTESDNIWYTIRPVGEKSLNNFMKQISEAAKLSKVYTNHSVRASTVKILAHAGVPNREIMKITGHKCEASLDSYNADSSDKQKRSYSGVLSGKCLQSESTQTGLMIQPTNLSVKAGAQLSPSFAPHFPPYQQLRIPNVSNLSVSYQKQFEIHNSSVQVRDSFELLSEGRVSAAM</sequence>
<evidence type="ECO:0000256" key="1">
    <source>
        <dbReference type="ARBA" id="ARBA00022499"/>
    </source>
</evidence>
<dbReference type="InterPro" id="IPR052787">
    <property type="entry name" value="MAVS"/>
</dbReference>